<accession>A0A1H1VB50</accession>
<keyword evidence="3 6" id="KW-0812">Transmembrane</keyword>
<feature type="transmembrane region" description="Helical" evidence="6">
    <location>
        <begin position="162"/>
        <end position="183"/>
    </location>
</feature>
<evidence type="ECO:0000313" key="7">
    <source>
        <dbReference type="EMBL" id="SDS81711.1"/>
    </source>
</evidence>
<evidence type="ECO:0000256" key="3">
    <source>
        <dbReference type="ARBA" id="ARBA00022692"/>
    </source>
</evidence>
<feature type="transmembrane region" description="Helical" evidence="6">
    <location>
        <begin position="451"/>
        <end position="471"/>
    </location>
</feature>
<feature type="transmembrane region" description="Helical" evidence="6">
    <location>
        <begin position="383"/>
        <end position="405"/>
    </location>
</feature>
<comment type="subcellular location">
    <subcellularLocation>
        <location evidence="1">Membrane</location>
        <topology evidence="1">Multi-pass membrane protein</topology>
    </subcellularLocation>
</comment>
<feature type="transmembrane region" description="Helical" evidence="6">
    <location>
        <begin position="122"/>
        <end position="141"/>
    </location>
</feature>
<dbReference type="Proteomes" id="UP000199679">
    <property type="component" value="Chromosome I"/>
</dbReference>
<keyword evidence="5 6" id="KW-0472">Membrane</keyword>
<feature type="transmembrane region" description="Helical" evidence="6">
    <location>
        <begin position="264"/>
        <end position="282"/>
    </location>
</feature>
<name>A0A1H1VB50_MUCMA</name>
<evidence type="ECO:0000256" key="6">
    <source>
        <dbReference type="SAM" id="Phobius"/>
    </source>
</evidence>
<feature type="transmembrane region" description="Helical" evidence="6">
    <location>
        <begin position="417"/>
        <end position="439"/>
    </location>
</feature>
<feature type="transmembrane region" description="Helical" evidence="6">
    <location>
        <begin position="350"/>
        <end position="371"/>
    </location>
</feature>
<evidence type="ECO:0000256" key="5">
    <source>
        <dbReference type="ARBA" id="ARBA00023136"/>
    </source>
</evidence>
<dbReference type="AlphaFoldDB" id="A0A1H1VB50"/>
<dbReference type="InterPro" id="IPR036259">
    <property type="entry name" value="MFS_trans_sf"/>
</dbReference>
<dbReference type="RefSeq" id="WP_091371532.1">
    <property type="nucleotide sequence ID" value="NZ_LT629740.1"/>
</dbReference>
<keyword evidence="4 6" id="KW-1133">Transmembrane helix</keyword>
<dbReference type="OrthoDB" id="9772725at2"/>
<dbReference type="GO" id="GO:0022857">
    <property type="term" value="F:transmembrane transporter activity"/>
    <property type="evidence" value="ECO:0007669"/>
    <property type="project" value="InterPro"/>
</dbReference>
<gene>
    <name evidence="7" type="ORF">SAMN05216490_1872</name>
</gene>
<dbReference type="SUPFAM" id="SSF103473">
    <property type="entry name" value="MFS general substrate transporter"/>
    <property type="match status" value="1"/>
</dbReference>
<evidence type="ECO:0000256" key="4">
    <source>
        <dbReference type="ARBA" id="ARBA00022989"/>
    </source>
</evidence>
<dbReference type="Gene3D" id="1.20.1250.20">
    <property type="entry name" value="MFS general substrate transporter like domains"/>
    <property type="match status" value="2"/>
</dbReference>
<protein>
    <submittedName>
        <fullName evidence="7">Proton-dependent oligopeptide transporter, POT family</fullName>
    </submittedName>
</protein>
<feature type="transmembrane region" description="Helical" evidence="6">
    <location>
        <begin position="98"/>
        <end position="116"/>
    </location>
</feature>
<feature type="transmembrane region" description="Helical" evidence="6">
    <location>
        <begin position="33"/>
        <end position="51"/>
    </location>
</feature>
<evidence type="ECO:0000256" key="1">
    <source>
        <dbReference type="ARBA" id="ARBA00004141"/>
    </source>
</evidence>
<organism evidence="7 8">
    <name type="scientific">Mucilaginibacter mallensis</name>
    <dbReference type="NCBI Taxonomy" id="652787"/>
    <lineage>
        <taxon>Bacteria</taxon>
        <taxon>Pseudomonadati</taxon>
        <taxon>Bacteroidota</taxon>
        <taxon>Sphingobacteriia</taxon>
        <taxon>Sphingobacteriales</taxon>
        <taxon>Sphingobacteriaceae</taxon>
        <taxon>Mucilaginibacter</taxon>
    </lineage>
</organism>
<dbReference type="EMBL" id="LT629740">
    <property type="protein sequence ID" value="SDS81711.1"/>
    <property type="molecule type" value="Genomic_DNA"/>
</dbReference>
<dbReference type="GO" id="GO:0016020">
    <property type="term" value="C:membrane"/>
    <property type="evidence" value="ECO:0007669"/>
    <property type="project" value="UniProtKB-SubCell"/>
</dbReference>
<evidence type="ECO:0000313" key="8">
    <source>
        <dbReference type="Proteomes" id="UP000199679"/>
    </source>
</evidence>
<dbReference type="InterPro" id="IPR000109">
    <property type="entry name" value="POT_fam"/>
</dbReference>
<reference evidence="7 8" key="1">
    <citation type="submission" date="2016-10" db="EMBL/GenBank/DDBJ databases">
        <authorList>
            <person name="de Groot N.N."/>
        </authorList>
    </citation>
    <scope>NUCLEOTIDE SEQUENCE [LARGE SCALE GENOMIC DNA]</scope>
    <source>
        <strain evidence="7 8">MP1X4</strain>
    </source>
</reference>
<keyword evidence="8" id="KW-1185">Reference proteome</keyword>
<sequence>MVQDTLTAESTPKKSKYPKSVPFIIGNEAAERFSFYGMRSILVTFLVAQFYNPTSDKLLSTVADAKANQMSHLFVTVAYALPFVGGLVADWFTGKYKIILYISIVYCMGHLCLAMFDSSLSGFTFGLVLVAIGAGGIKSCVSANVGDQFDASNQDLLSKIYGWFYFSINAGSVLSTLAIPYIYQNYGAKWAFGIPGILMGLATIIFFSGRKLYVRVPPSGVNRDNFVFITFYALTHLSHKKPGESWLDVAKEAHNPERVDGVKAVYRVMAVFFFALAFWAVWDQCLSEWVLQAAHLNRTINLGFYQFTVIAGQISTVNAVFLLIFIPVFNYWVYPFFDKIGLKTTPLRRLGTGLVLTALTFVIIALIQTSIDHGGTPSVWWQVLAYIVLSAAEVLVSITGLEYAYTHSPKSMKSTMTAIWLLVVSLGNYITSGVNGYIANKGTFAPYLAGAGYYWFFVCFILVFVVAFMFVSPRLKEHNYITDPYIDDAEHNKIIADTNNL</sequence>
<proteinExistence type="inferred from homology"/>
<feature type="transmembrane region" description="Helical" evidence="6">
    <location>
        <begin position="189"/>
        <end position="207"/>
    </location>
</feature>
<evidence type="ECO:0000256" key="2">
    <source>
        <dbReference type="ARBA" id="ARBA00005982"/>
    </source>
</evidence>
<dbReference type="Pfam" id="PF00854">
    <property type="entry name" value="PTR2"/>
    <property type="match status" value="1"/>
</dbReference>
<dbReference type="PANTHER" id="PTHR11654">
    <property type="entry name" value="OLIGOPEPTIDE TRANSPORTER-RELATED"/>
    <property type="match status" value="1"/>
</dbReference>
<dbReference type="STRING" id="652787.SAMN05216490_1872"/>
<feature type="transmembrane region" description="Helical" evidence="6">
    <location>
        <begin position="302"/>
        <end position="329"/>
    </location>
</feature>
<feature type="transmembrane region" description="Helical" evidence="6">
    <location>
        <begin position="71"/>
        <end position="91"/>
    </location>
</feature>
<comment type="similarity">
    <text evidence="2">Belongs to the major facilitator superfamily. Proton-dependent oligopeptide transporter (POT/PTR) (TC 2.A.17) family.</text>
</comment>